<dbReference type="InterPro" id="IPR005115">
    <property type="entry name" value="Gly_transporter"/>
</dbReference>
<evidence type="ECO:0000256" key="3">
    <source>
        <dbReference type="ARBA" id="ARBA00022692"/>
    </source>
</evidence>
<comment type="subcellular location">
    <subcellularLocation>
        <location evidence="1">Cell membrane</location>
        <topology evidence="1">Multi-pass membrane protein</topology>
    </subcellularLocation>
</comment>
<protein>
    <recommendedName>
        <fullName evidence="7">Glycine transporter domain-containing protein</fullName>
    </recommendedName>
</protein>
<evidence type="ECO:0000313" key="8">
    <source>
        <dbReference type="EMBL" id="CAH0375833.1"/>
    </source>
</evidence>
<evidence type="ECO:0000256" key="4">
    <source>
        <dbReference type="ARBA" id="ARBA00022989"/>
    </source>
</evidence>
<evidence type="ECO:0000313" key="9">
    <source>
        <dbReference type="Proteomes" id="UP000789595"/>
    </source>
</evidence>
<feature type="signal peptide" evidence="6">
    <location>
        <begin position="1"/>
        <end position="17"/>
    </location>
</feature>
<feature type="domain" description="Glycine transporter" evidence="7">
    <location>
        <begin position="132"/>
        <end position="206"/>
    </location>
</feature>
<dbReference type="PANTHER" id="PTHR30506">
    <property type="entry name" value="INNER MEMBRANE PROTEIN"/>
    <property type="match status" value="1"/>
</dbReference>
<gene>
    <name evidence="8" type="ORF">PECAL_5P03810</name>
</gene>
<dbReference type="Proteomes" id="UP000789595">
    <property type="component" value="Unassembled WGS sequence"/>
</dbReference>
<dbReference type="EMBL" id="CAKKNE010000005">
    <property type="protein sequence ID" value="CAH0375833.1"/>
    <property type="molecule type" value="Genomic_DNA"/>
</dbReference>
<dbReference type="GO" id="GO:0005886">
    <property type="term" value="C:plasma membrane"/>
    <property type="evidence" value="ECO:0007669"/>
    <property type="project" value="UniProtKB-SubCell"/>
</dbReference>
<dbReference type="OrthoDB" id="67004at2759"/>
<sequence>MQVLLLLQFAALQSTLARRMTPVKRLRLNIFNKRGGATKPSLSLRGAGFRAYEKRTLARVSRGGGATGTTVATPQPRPQEDTAVDLLEAHNNAIKTRGGQLPLLILRMVRILPRLLAVMIPALGGYSNLEKFDLLGTALFAYVGTIAGGKNGMDVFGCMVIGTVTATGGGTLRDIVLGGEQQVFWMRDVTYLKICIVTSLVTFFTWPRFETKRGWRDDHELLCFADALGMGAFCVMGAEKALVRDVDPLCAAILGLVTATFGGVTRDVLTRRPVRIFHATIDGAEKSWYALPALFGSSIYVALQTCCDVDKDLAAVCAFLMTVTMRVAAYTYRLTLPAYPNPEWQDGKRVR</sequence>
<evidence type="ECO:0000256" key="2">
    <source>
        <dbReference type="ARBA" id="ARBA00022475"/>
    </source>
</evidence>
<keyword evidence="3" id="KW-0812">Transmembrane</keyword>
<keyword evidence="2" id="KW-1003">Cell membrane</keyword>
<evidence type="ECO:0000256" key="5">
    <source>
        <dbReference type="ARBA" id="ARBA00023136"/>
    </source>
</evidence>
<feature type="chain" id="PRO_5035215990" description="Glycine transporter domain-containing protein" evidence="6">
    <location>
        <begin position="18"/>
        <end position="351"/>
    </location>
</feature>
<evidence type="ECO:0000256" key="1">
    <source>
        <dbReference type="ARBA" id="ARBA00004651"/>
    </source>
</evidence>
<keyword evidence="9" id="KW-1185">Reference proteome</keyword>
<keyword evidence="5" id="KW-0472">Membrane</keyword>
<keyword evidence="6" id="KW-0732">Signal</keyword>
<evidence type="ECO:0000256" key="6">
    <source>
        <dbReference type="SAM" id="SignalP"/>
    </source>
</evidence>
<dbReference type="AlphaFoldDB" id="A0A8J2SNG9"/>
<feature type="domain" description="Glycine transporter" evidence="7">
    <location>
        <begin position="224"/>
        <end position="304"/>
    </location>
</feature>
<proteinExistence type="predicted"/>
<dbReference type="Pfam" id="PF03458">
    <property type="entry name" value="Gly_transporter"/>
    <property type="match status" value="2"/>
</dbReference>
<dbReference type="PANTHER" id="PTHR30506:SF3">
    <property type="entry name" value="UPF0126 INNER MEMBRANE PROTEIN YADS-RELATED"/>
    <property type="match status" value="1"/>
</dbReference>
<keyword evidence="4" id="KW-1133">Transmembrane helix</keyword>
<comment type="caution">
    <text evidence="8">The sequence shown here is derived from an EMBL/GenBank/DDBJ whole genome shotgun (WGS) entry which is preliminary data.</text>
</comment>
<name>A0A8J2SNG9_9STRA</name>
<organism evidence="8 9">
    <name type="scientific">Pelagomonas calceolata</name>
    <dbReference type="NCBI Taxonomy" id="35677"/>
    <lineage>
        <taxon>Eukaryota</taxon>
        <taxon>Sar</taxon>
        <taxon>Stramenopiles</taxon>
        <taxon>Ochrophyta</taxon>
        <taxon>Pelagophyceae</taxon>
        <taxon>Pelagomonadales</taxon>
        <taxon>Pelagomonadaceae</taxon>
        <taxon>Pelagomonas</taxon>
    </lineage>
</organism>
<accession>A0A8J2SNG9</accession>
<evidence type="ECO:0000259" key="7">
    <source>
        <dbReference type="Pfam" id="PF03458"/>
    </source>
</evidence>
<reference evidence="8" key="1">
    <citation type="submission" date="2021-11" db="EMBL/GenBank/DDBJ databases">
        <authorList>
            <consortium name="Genoscope - CEA"/>
            <person name="William W."/>
        </authorList>
    </citation>
    <scope>NUCLEOTIDE SEQUENCE</scope>
</reference>